<dbReference type="EMBL" id="BKAG01000041">
    <property type="protein sequence ID" value="GEP45078.1"/>
    <property type="molecule type" value="Genomic_DNA"/>
</dbReference>
<gene>
    <name evidence="1" type="ORF">BGE01nite_43690</name>
</gene>
<reference evidence="1 2" key="1">
    <citation type="submission" date="2019-07" db="EMBL/GenBank/DDBJ databases">
        <title>Whole genome shotgun sequence of Brevifollis gellanilyticus NBRC 108608.</title>
        <authorList>
            <person name="Hosoyama A."/>
            <person name="Uohara A."/>
            <person name="Ohji S."/>
            <person name="Ichikawa N."/>
        </authorList>
    </citation>
    <scope>NUCLEOTIDE SEQUENCE [LARGE SCALE GENOMIC DNA]</scope>
    <source>
        <strain evidence="1 2">NBRC 108608</strain>
    </source>
</reference>
<sequence length="81" mass="9068">MYIRRILRLLREQHPALMKTLLRSPALLVLAFTLVQPLSRAQAGEPAPPPLIDTDVLDPFAQGRMELETLVGGFIGVSYHF</sequence>
<evidence type="ECO:0000313" key="1">
    <source>
        <dbReference type="EMBL" id="GEP45078.1"/>
    </source>
</evidence>
<dbReference type="AlphaFoldDB" id="A0A512MEE7"/>
<proteinExistence type="predicted"/>
<dbReference type="Proteomes" id="UP000321577">
    <property type="component" value="Unassembled WGS sequence"/>
</dbReference>
<keyword evidence="2" id="KW-1185">Reference proteome</keyword>
<protein>
    <submittedName>
        <fullName evidence="1">Uncharacterized protein</fullName>
    </submittedName>
</protein>
<comment type="caution">
    <text evidence="1">The sequence shown here is derived from an EMBL/GenBank/DDBJ whole genome shotgun (WGS) entry which is preliminary data.</text>
</comment>
<organism evidence="1 2">
    <name type="scientific">Brevifollis gellanilyticus</name>
    <dbReference type="NCBI Taxonomy" id="748831"/>
    <lineage>
        <taxon>Bacteria</taxon>
        <taxon>Pseudomonadati</taxon>
        <taxon>Verrucomicrobiota</taxon>
        <taxon>Verrucomicrobiia</taxon>
        <taxon>Verrucomicrobiales</taxon>
        <taxon>Verrucomicrobiaceae</taxon>
    </lineage>
</organism>
<evidence type="ECO:0000313" key="2">
    <source>
        <dbReference type="Proteomes" id="UP000321577"/>
    </source>
</evidence>
<accession>A0A512MEE7</accession>
<name>A0A512MEE7_9BACT</name>